<organism evidence="9">
    <name type="scientific">Lactiplantibacillus pentosus IG1</name>
    <dbReference type="NCBI Taxonomy" id="1042160"/>
    <lineage>
        <taxon>Bacteria</taxon>
        <taxon>Bacillati</taxon>
        <taxon>Bacillota</taxon>
        <taxon>Bacilli</taxon>
        <taxon>Lactobacillales</taxon>
        <taxon>Lactobacillaceae</taxon>
        <taxon>Lactiplantibacillus</taxon>
    </lineage>
</organism>
<proteinExistence type="predicted"/>
<dbReference type="NCBIfam" id="TIGR00545">
    <property type="entry name" value="lipoyltrans"/>
    <property type="match status" value="1"/>
</dbReference>
<dbReference type="PROSITE" id="PS51733">
    <property type="entry name" value="BPL_LPL_CATALYTIC"/>
    <property type="match status" value="1"/>
</dbReference>
<dbReference type="EMBL" id="FR874854">
    <property type="protein sequence ID" value="CCC17876.1"/>
    <property type="molecule type" value="Genomic_DNA"/>
</dbReference>
<dbReference type="GO" id="GO:0005737">
    <property type="term" value="C:cytoplasm"/>
    <property type="evidence" value="ECO:0007669"/>
    <property type="project" value="TreeGrafter"/>
</dbReference>
<sequence>MTMRYLASSSHDIRTNLAIETYLMTHADLTEPILYFYINSPCIIVGRYQNVVAEINQDYVKQQHIILTRRTSGGGAVYDDLGNVSFSFITKDDGDGFGNFKRFTAPVLNALHAMGATGATMSGRNDLLIDGKKFSGNAMHVENGRMFSHGTLMYDVDQSQIAKALTVPKDKLASKGIKSVRSRVTNLKPYMAPEYQQLTIEEFRDTLAREILGVTDLKQAKTYQLDDEARAGIAELNQQYFKNWDWIYGQSPAFTIKQRRHFDAGTVEFQLNVDAGRIKTVTIYGDFFGAQPVDPVIDHLIGVKYERQAIATALAPLDLSQYFGNIDRDQLIDLLVAP</sequence>
<dbReference type="CDD" id="cd16443">
    <property type="entry name" value="LplA"/>
    <property type="match status" value="1"/>
</dbReference>
<evidence type="ECO:0000256" key="5">
    <source>
        <dbReference type="ARBA" id="ARBA00022741"/>
    </source>
</evidence>
<keyword evidence="6" id="KW-0067">ATP-binding</keyword>
<dbReference type="UniPathway" id="UPA00537">
    <property type="reaction ID" value="UER00594"/>
</dbReference>
<dbReference type="InterPro" id="IPR004562">
    <property type="entry name" value="LipoylTrfase_LipoateP_Ligase"/>
</dbReference>
<dbReference type="InterPro" id="IPR019491">
    <property type="entry name" value="Lipoate_protein_ligase_C"/>
</dbReference>
<dbReference type="FunFam" id="3.30.930.10:FF:000072">
    <property type="entry name" value="Lipoate--protein ligase"/>
    <property type="match status" value="1"/>
</dbReference>
<feature type="domain" description="BPL/LPL catalytic" evidence="8">
    <location>
        <begin position="28"/>
        <end position="211"/>
    </location>
</feature>
<dbReference type="Pfam" id="PF10437">
    <property type="entry name" value="Lip_prot_lig_C"/>
    <property type="match status" value="1"/>
</dbReference>
<dbReference type="AlphaFoldDB" id="G0LYV0"/>
<evidence type="ECO:0000313" key="9">
    <source>
        <dbReference type="EMBL" id="CCC17876.1"/>
    </source>
</evidence>
<evidence type="ECO:0000256" key="7">
    <source>
        <dbReference type="ARBA" id="ARBA00048037"/>
    </source>
</evidence>
<accession>G0LYV0</accession>
<reference evidence="9" key="1">
    <citation type="journal article" date="2011" name="J. Bacteriol.">
        <title>Genome Sequence of Lactobacillus pentosus IG1, a Strain Isolated from Spanish-Style Green Olive Fermentations.</title>
        <authorList>
            <person name="Maldonado-Barragan A."/>
            <person name="Caballero-Guerrero B."/>
            <person name="Lucena-Padros H."/>
            <person name="Ruiz-Barba J.L."/>
        </authorList>
    </citation>
    <scope>NUCLEOTIDE SEQUENCE</scope>
    <source>
        <strain evidence="9">IG1</strain>
    </source>
</reference>
<dbReference type="Gene3D" id="3.30.930.10">
    <property type="entry name" value="Bira Bifunctional Protein, Domain 2"/>
    <property type="match status" value="1"/>
</dbReference>
<evidence type="ECO:0000256" key="6">
    <source>
        <dbReference type="ARBA" id="ARBA00022840"/>
    </source>
</evidence>
<dbReference type="GO" id="GO:0017118">
    <property type="term" value="F:lipoyltransferase activity"/>
    <property type="evidence" value="ECO:0007669"/>
    <property type="project" value="TreeGrafter"/>
</dbReference>
<dbReference type="GO" id="GO:0016979">
    <property type="term" value="F:lipoate-protein ligase activity"/>
    <property type="evidence" value="ECO:0007669"/>
    <property type="project" value="UniProtKB-EC"/>
</dbReference>
<dbReference type="GO" id="GO:0009249">
    <property type="term" value="P:protein lipoylation"/>
    <property type="evidence" value="ECO:0007669"/>
    <property type="project" value="InterPro"/>
</dbReference>
<dbReference type="InterPro" id="IPR045864">
    <property type="entry name" value="aa-tRNA-synth_II/BPL/LPL"/>
</dbReference>
<evidence type="ECO:0000259" key="8">
    <source>
        <dbReference type="PROSITE" id="PS51733"/>
    </source>
</evidence>
<dbReference type="Pfam" id="PF21948">
    <property type="entry name" value="LplA-B_cat"/>
    <property type="match status" value="1"/>
</dbReference>
<comment type="pathway">
    <text evidence="1">Protein modification; protein lipoylation via exogenous pathway; protein N(6)-(lipoyl)lysine from lipoate: step 2/2.</text>
</comment>
<dbReference type="SUPFAM" id="SSF55681">
    <property type="entry name" value="Class II aaRS and biotin synthetases"/>
    <property type="match status" value="1"/>
</dbReference>
<dbReference type="InterPro" id="IPR004143">
    <property type="entry name" value="BPL_LPL_catalytic"/>
</dbReference>
<gene>
    <name evidence="9" type="ORF">LPENT_02572</name>
</gene>
<comment type="catalytic activity">
    <reaction evidence="7">
        <text>L-lysyl-[lipoyl-carrier protein] + (R)-lipoate + ATP = N(6)-[(R)-lipoyl]-L-lysyl-[lipoyl-carrier protein] + AMP + diphosphate + H(+)</text>
        <dbReference type="Rhea" id="RHEA:49288"/>
        <dbReference type="Rhea" id="RHEA-COMP:10500"/>
        <dbReference type="Rhea" id="RHEA-COMP:10502"/>
        <dbReference type="ChEBI" id="CHEBI:15378"/>
        <dbReference type="ChEBI" id="CHEBI:29969"/>
        <dbReference type="ChEBI" id="CHEBI:30616"/>
        <dbReference type="ChEBI" id="CHEBI:33019"/>
        <dbReference type="ChEBI" id="CHEBI:83088"/>
        <dbReference type="ChEBI" id="CHEBI:83099"/>
        <dbReference type="ChEBI" id="CHEBI:456215"/>
        <dbReference type="EC" id="6.3.1.20"/>
    </reaction>
</comment>
<dbReference type="PANTHER" id="PTHR12561">
    <property type="entry name" value="LIPOATE-PROTEIN LIGASE"/>
    <property type="match status" value="1"/>
</dbReference>
<evidence type="ECO:0000256" key="1">
    <source>
        <dbReference type="ARBA" id="ARBA00005085"/>
    </source>
</evidence>
<evidence type="ECO:0000256" key="3">
    <source>
        <dbReference type="ARBA" id="ARBA00012367"/>
    </source>
</evidence>
<evidence type="ECO:0000256" key="4">
    <source>
        <dbReference type="ARBA" id="ARBA00022598"/>
    </source>
</evidence>
<dbReference type="EC" id="6.3.1.20" evidence="3"/>
<keyword evidence="5" id="KW-0547">Nucleotide-binding</keyword>
<dbReference type="Gene3D" id="3.30.390.50">
    <property type="entry name" value="CO dehydrogenase flavoprotein, C-terminal domain"/>
    <property type="match status" value="1"/>
</dbReference>
<protein>
    <recommendedName>
        <fullName evidence="3">lipoate--protein ligase</fullName>
        <ecNumber evidence="3">6.3.1.20</ecNumber>
    </recommendedName>
</protein>
<comment type="pathway">
    <text evidence="2">Protein modification; protein lipoylation via exogenous pathway; protein N(6)-(lipoyl)lysine from lipoate: step 1/2.</text>
</comment>
<keyword evidence="4 9" id="KW-0436">Ligase</keyword>
<name>G0LYV0_LACPE</name>
<dbReference type="PANTHER" id="PTHR12561:SF3">
    <property type="entry name" value="LIPOYLTRANSFERASE 1, MITOCHONDRIAL"/>
    <property type="match status" value="1"/>
</dbReference>
<evidence type="ECO:0000256" key="2">
    <source>
        <dbReference type="ARBA" id="ARBA00005124"/>
    </source>
</evidence>
<dbReference type="SUPFAM" id="SSF82649">
    <property type="entry name" value="SufE/NifU"/>
    <property type="match status" value="1"/>
</dbReference>
<dbReference type="GO" id="GO:0005524">
    <property type="term" value="F:ATP binding"/>
    <property type="evidence" value="ECO:0007669"/>
    <property type="project" value="UniProtKB-KW"/>
</dbReference>